<keyword evidence="1" id="KW-1133">Transmembrane helix</keyword>
<accession>A0A1T4UT06</accession>
<organism evidence="2 3">
    <name type="scientific">Enterovibrio nigricans DSM 22720</name>
    <dbReference type="NCBI Taxonomy" id="1121868"/>
    <lineage>
        <taxon>Bacteria</taxon>
        <taxon>Pseudomonadati</taxon>
        <taxon>Pseudomonadota</taxon>
        <taxon>Gammaproteobacteria</taxon>
        <taxon>Vibrionales</taxon>
        <taxon>Vibrionaceae</taxon>
        <taxon>Enterovibrio</taxon>
    </lineage>
</organism>
<dbReference type="Proteomes" id="UP000190162">
    <property type="component" value="Unassembled WGS sequence"/>
</dbReference>
<evidence type="ECO:0000256" key="1">
    <source>
        <dbReference type="SAM" id="Phobius"/>
    </source>
</evidence>
<feature type="transmembrane region" description="Helical" evidence="1">
    <location>
        <begin position="30"/>
        <end position="50"/>
    </location>
</feature>
<keyword evidence="1" id="KW-0472">Membrane</keyword>
<dbReference type="EMBL" id="FUXU01000028">
    <property type="protein sequence ID" value="SKA55758.1"/>
    <property type="molecule type" value="Genomic_DNA"/>
</dbReference>
<keyword evidence="3" id="KW-1185">Reference proteome</keyword>
<reference evidence="3" key="1">
    <citation type="submission" date="2017-02" db="EMBL/GenBank/DDBJ databases">
        <authorList>
            <person name="Varghese N."/>
            <person name="Submissions S."/>
        </authorList>
    </citation>
    <scope>NUCLEOTIDE SEQUENCE [LARGE SCALE GENOMIC DNA]</scope>
    <source>
        <strain evidence="3">DSM 22720</strain>
    </source>
</reference>
<protein>
    <submittedName>
        <fullName evidence="2">Uncharacterized protein</fullName>
    </submittedName>
</protein>
<dbReference type="AlphaFoldDB" id="A0A1T4UT06"/>
<gene>
    <name evidence="2" type="ORF">SAMN02745132_02425</name>
</gene>
<proteinExistence type="predicted"/>
<name>A0A1T4UT06_9GAMM</name>
<keyword evidence="1" id="KW-0812">Transmembrane</keyword>
<evidence type="ECO:0000313" key="2">
    <source>
        <dbReference type="EMBL" id="SKA55758.1"/>
    </source>
</evidence>
<evidence type="ECO:0000313" key="3">
    <source>
        <dbReference type="Proteomes" id="UP000190162"/>
    </source>
</evidence>
<sequence>MVKITFIVGLIVLGFLAAKFLDEKSQKKVVIGMGAVACIAFISLVISELMR</sequence>